<dbReference type="RefSeq" id="WP_210810538.1">
    <property type="nucleotide sequence ID" value="NZ_JAGQDG010000007.1"/>
</dbReference>
<evidence type="ECO:0000313" key="2">
    <source>
        <dbReference type="EMBL" id="MBQ0937092.1"/>
    </source>
</evidence>
<proteinExistence type="predicted"/>
<sequence length="374" mass="39616">MSADLAGHLFVHPGAAAGATLRSTRPLLAQRLLEGRPVRQVPALVAAVYSLCAHAQRWTAERAVQAALGKPAVITEAEQQAHQAATAREHLLRIAHDWPRLWPGVAAAPPLRGCPLWPAPSDAALGLSRLADWLARHWLGEPAAAWWARCANDAEAGRQWAAEAPGALAAMLHSQAGAAMALATPGASLVMGPAAQAQLATLAQGMLDEPGFCAQPDWAGQTADTGPWSRAHAHPGEQALQPQCLTVWDRWWARLRELVQLALPQGHQVLAHGALSLGSSTGLAWTETARGLLVHVAQLSDDSSGARVQRYRVLAPTEWNFHPQGALGQALSALPVQGSEDEAHRLITAFDPCIGIELVGAPTARPPVETLTYA</sequence>
<dbReference type="PANTHER" id="PTHR42958:SF4">
    <property type="entry name" value="HYDROGENASE EXPRESSION_FORMATION PROTEIN HUPK"/>
    <property type="match status" value="1"/>
</dbReference>
<comment type="caution">
    <text evidence="2">The sequence shown here is derived from an EMBL/GenBank/DDBJ whole genome shotgun (WGS) entry which is preliminary data.</text>
</comment>
<dbReference type="Proteomes" id="UP000672097">
    <property type="component" value="Unassembled WGS sequence"/>
</dbReference>
<dbReference type="InterPro" id="IPR029014">
    <property type="entry name" value="NiFe-Hase_large"/>
</dbReference>
<organism evidence="2 3">
    <name type="scientific">Ideonella paludis</name>
    <dbReference type="NCBI Taxonomy" id="1233411"/>
    <lineage>
        <taxon>Bacteria</taxon>
        <taxon>Pseudomonadati</taxon>
        <taxon>Pseudomonadota</taxon>
        <taxon>Betaproteobacteria</taxon>
        <taxon>Burkholderiales</taxon>
        <taxon>Sphaerotilaceae</taxon>
        <taxon>Ideonella</taxon>
    </lineage>
</organism>
<dbReference type="Gene3D" id="1.10.645.10">
    <property type="entry name" value="Cytochrome-c3 Hydrogenase, chain B"/>
    <property type="match status" value="2"/>
</dbReference>
<dbReference type="SUPFAM" id="SSF56762">
    <property type="entry name" value="HydB/Nqo4-like"/>
    <property type="match status" value="1"/>
</dbReference>
<accession>A0ABS5E0Z5</accession>
<dbReference type="InterPro" id="IPR050867">
    <property type="entry name" value="NiFe/NiFeSe_hydrgnase_LSU"/>
</dbReference>
<dbReference type="EMBL" id="JAGQDG010000007">
    <property type="protein sequence ID" value="MBQ0937092.1"/>
    <property type="molecule type" value="Genomic_DNA"/>
</dbReference>
<gene>
    <name evidence="2" type="ORF">KAK11_17330</name>
</gene>
<protein>
    <submittedName>
        <fullName evidence="2">Nickel-dependent hydrogenase large subunit</fullName>
    </submittedName>
</protein>
<dbReference type="PANTHER" id="PTHR42958">
    <property type="entry name" value="HYDROGENASE-2 LARGE CHAIN"/>
    <property type="match status" value="1"/>
</dbReference>
<feature type="region of interest" description="Disordered" evidence="1">
    <location>
        <begin position="214"/>
        <end position="236"/>
    </location>
</feature>
<evidence type="ECO:0000313" key="3">
    <source>
        <dbReference type="Proteomes" id="UP000672097"/>
    </source>
</evidence>
<reference evidence="2 3" key="1">
    <citation type="submission" date="2021-04" db="EMBL/GenBank/DDBJ databases">
        <title>The genome sequence of type strain Ideonella paludis KCTC 32238.</title>
        <authorList>
            <person name="Liu Y."/>
        </authorList>
    </citation>
    <scope>NUCLEOTIDE SEQUENCE [LARGE SCALE GENOMIC DNA]</scope>
    <source>
        <strain evidence="2 3">KCTC 32238</strain>
    </source>
</reference>
<name>A0ABS5E0Z5_9BURK</name>
<keyword evidence="3" id="KW-1185">Reference proteome</keyword>
<dbReference type="Pfam" id="PF00374">
    <property type="entry name" value="NiFeSe_Hases"/>
    <property type="match status" value="1"/>
</dbReference>
<evidence type="ECO:0000256" key="1">
    <source>
        <dbReference type="SAM" id="MobiDB-lite"/>
    </source>
</evidence>
<dbReference type="InterPro" id="IPR001501">
    <property type="entry name" value="Ni-dep_hyd_lsu"/>
</dbReference>